<name>A0AAN4PZ84_PSESF</name>
<dbReference type="GO" id="GO:0003677">
    <property type="term" value="F:DNA binding"/>
    <property type="evidence" value="ECO:0007669"/>
    <property type="project" value="InterPro"/>
</dbReference>
<dbReference type="Proteomes" id="UP000248291">
    <property type="component" value="Unassembled WGS sequence"/>
</dbReference>
<organism evidence="1 2">
    <name type="scientific">Pseudomonas syringae pv. actinidiae</name>
    <dbReference type="NCBI Taxonomy" id="103796"/>
    <lineage>
        <taxon>Bacteria</taxon>
        <taxon>Pseudomonadati</taxon>
        <taxon>Pseudomonadota</taxon>
        <taxon>Gammaproteobacteria</taxon>
        <taxon>Pseudomonadales</taxon>
        <taxon>Pseudomonadaceae</taxon>
        <taxon>Pseudomonas</taxon>
        <taxon>Pseudomonas syringae</taxon>
    </lineage>
</organism>
<accession>A0AAN4PZ84</accession>
<comment type="caution">
    <text evidence="1">The sequence shown here is derived from an EMBL/GenBank/DDBJ whole genome shotgun (WGS) entry which is preliminary data.</text>
</comment>
<dbReference type="Gene3D" id="3.30.70.1290">
    <property type="entry name" value="Transposase IS200-like"/>
    <property type="match status" value="1"/>
</dbReference>
<sequence>MRNEQDMAGLARYIVANPLRAGLVKKLGDYPLWDAIWV</sequence>
<dbReference type="AlphaFoldDB" id="A0AAN4PZ84"/>
<gene>
    <name evidence="1" type="ORF">KPSA3_00266</name>
</gene>
<dbReference type="InterPro" id="IPR036515">
    <property type="entry name" value="Transposase_17_sf"/>
</dbReference>
<proteinExistence type="predicted"/>
<reference evidence="1 2" key="1">
    <citation type="submission" date="2018-04" db="EMBL/GenBank/DDBJ databases">
        <title>Draft genome sequence of Pseudomonas syringae pv. actinidiae biovar 3 strains isolated from kiwifruit in Kagawa prefecture.</title>
        <authorList>
            <person name="Tabuchi M."/>
            <person name="Saito M."/>
            <person name="Fujiwara S."/>
            <person name="Sasa N."/>
            <person name="Akimitsu K."/>
            <person name="Gomi K."/>
            <person name="Konishi-Sugita S."/>
            <person name="Hamano K."/>
            <person name="Kataoka I."/>
        </authorList>
    </citation>
    <scope>NUCLEOTIDE SEQUENCE [LARGE SCALE GENOMIC DNA]</scope>
    <source>
        <strain evidence="1 2">MAFF212211</strain>
    </source>
</reference>
<protein>
    <submittedName>
        <fullName evidence="1">REP element-mobilizing transposase RayT</fullName>
    </submittedName>
</protein>
<evidence type="ECO:0000313" key="1">
    <source>
        <dbReference type="EMBL" id="GBH14379.1"/>
    </source>
</evidence>
<dbReference type="EMBL" id="BGKA01000008">
    <property type="protein sequence ID" value="GBH14379.1"/>
    <property type="molecule type" value="Genomic_DNA"/>
</dbReference>
<evidence type="ECO:0000313" key="2">
    <source>
        <dbReference type="Proteomes" id="UP000248291"/>
    </source>
</evidence>
<dbReference type="GO" id="GO:0004803">
    <property type="term" value="F:transposase activity"/>
    <property type="evidence" value="ECO:0007669"/>
    <property type="project" value="InterPro"/>
</dbReference>
<dbReference type="GO" id="GO:0006313">
    <property type="term" value="P:DNA transposition"/>
    <property type="evidence" value="ECO:0007669"/>
    <property type="project" value="InterPro"/>
</dbReference>